<gene>
    <name evidence="2" type="ORF">G2W53_025478</name>
</gene>
<evidence type="ECO:0000256" key="1">
    <source>
        <dbReference type="SAM" id="MobiDB-lite"/>
    </source>
</evidence>
<dbReference type="AntiFam" id="ANF00038">
    <property type="entry name" value="Overlaps SRP RNA, same strand"/>
</dbReference>
<protein>
    <submittedName>
        <fullName evidence="2">Uncharacterized protein</fullName>
    </submittedName>
</protein>
<comment type="caution">
    <text evidence="2">The sequence shown here is derived from an EMBL/GenBank/DDBJ whole genome shotgun (WGS) entry which is preliminary data.</text>
</comment>
<dbReference type="EMBL" id="JAAIUW010000008">
    <property type="protein sequence ID" value="KAF7820023.1"/>
    <property type="molecule type" value="Genomic_DNA"/>
</dbReference>
<reference evidence="2" key="1">
    <citation type="submission" date="2020-09" db="EMBL/GenBank/DDBJ databases">
        <title>Genome-Enabled Discovery of Anthraquinone Biosynthesis in Senna tora.</title>
        <authorList>
            <person name="Kang S.-H."/>
            <person name="Pandey R.P."/>
            <person name="Lee C.-M."/>
            <person name="Sim J.-S."/>
            <person name="Jeong J.-T."/>
            <person name="Choi B.-S."/>
            <person name="Jung M."/>
            <person name="Ginzburg D."/>
            <person name="Zhao K."/>
            <person name="Won S.Y."/>
            <person name="Oh T.-J."/>
            <person name="Yu Y."/>
            <person name="Kim N.-H."/>
            <person name="Lee O.R."/>
            <person name="Lee T.-H."/>
            <person name="Bashyal P."/>
            <person name="Kim T.-S."/>
            <person name="Lee W.-H."/>
            <person name="Kawkins C."/>
            <person name="Kim C.-K."/>
            <person name="Kim J.S."/>
            <person name="Ahn B.O."/>
            <person name="Rhee S.Y."/>
            <person name="Sohng J.K."/>
        </authorList>
    </citation>
    <scope>NUCLEOTIDE SEQUENCE</scope>
    <source>
        <tissue evidence="2">Leaf</tissue>
    </source>
</reference>
<dbReference type="AlphaFoldDB" id="A0A834WGI4"/>
<keyword evidence="3" id="KW-1185">Reference proteome</keyword>
<name>A0A834WGI4_9FABA</name>
<sequence>MAVACMVGLANASPRLAHSKLAQREAGLTEQREPSAHNGGGITGRSIPAH</sequence>
<dbReference type="Proteomes" id="UP000634136">
    <property type="component" value="Unassembled WGS sequence"/>
</dbReference>
<evidence type="ECO:0000313" key="2">
    <source>
        <dbReference type="EMBL" id="KAF7820023.1"/>
    </source>
</evidence>
<feature type="region of interest" description="Disordered" evidence="1">
    <location>
        <begin position="20"/>
        <end position="50"/>
    </location>
</feature>
<organism evidence="2 3">
    <name type="scientific">Senna tora</name>
    <dbReference type="NCBI Taxonomy" id="362788"/>
    <lineage>
        <taxon>Eukaryota</taxon>
        <taxon>Viridiplantae</taxon>
        <taxon>Streptophyta</taxon>
        <taxon>Embryophyta</taxon>
        <taxon>Tracheophyta</taxon>
        <taxon>Spermatophyta</taxon>
        <taxon>Magnoliopsida</taxon>
        <taxon>eudicotyledons</taxon>
        <taxon>Gunneridae</taxon>
        <taxon>Pentapetalae</taxon>
        <taxon>rosids</taxon>
        <taxon>fabids</taxon>
        <taxon>Fabales</taxon>
        <taxon>Fabaceae</taxon>
        <taxon>Caesalpinioideae</taxon>
        <taxon>Cassia clade</taxon>
        <taxon>Senna</taxon>
    </lineage>
</organism>
<proteinExistence type="predicted"/>
<evidence type="ECO:0000313" key="3">
    <source>
        <dbReference type="Proteomes" id="UP000634136"/>
    </source>
</evidence>
<accession>A0A834WGI4</accession>